<keyword evidence="1" id="KW-0998">Cell outer membrane</keyword>
<comment type="caution">
    <text evidence="3">The sequence shown here is derived from an EMBL/GenBank/DDBJ whole genome shotgun (WGS) entry which is preliminary data.</text>
</comment>
<evidence type="ECO:0000256" key="1">
    <source>
        <dbReference type="HAMAP-Rule" id="MF_01411"/>
    </source>
</evidence>
<dbReference type="Pfam" id="PF04453">
    <property type="entry name" value="LptD"/>
    <property type="match status" value="1"/>
</dbReference>
<comment type="function">
    <text evidence="1">Involved in the assembly of lipopolysaccharide (LPS) at the surface of the outer membrane.</text>
</comment>
<dbReference type="GO" id="GO:1990351">
    <property type="term" value="C:transporter complex"/>
    <property type="evidence" value="ECO:0007669"/>
    <property type="project" value="TreeGrafter"/>
</dbReference>
<name>A0A9X2RI51_9PROT</name>
<feature type="domain" description="LptD C-terminal" evidence="2">
    <location>
        <begin position="283"/>
        <end position="653"/>
    </location>
</feature>
<dbReference type="EMBL" id="JANIBC010000006">
    <property type="protein sequence ID" value="MCQ8185594.1"/>
    <property type="molecule type" value="Genomic_DNA"/>
</dbReference>
<dbReference type="GO" id="GO:0015920">
    <property type="term" value="P:lipopolysaccharide transport"/>
    <property type="evidence" value="ECO:0007669"/>
    <property type="project" value="InterPro"/>
</dbReference>
<dbReference type="GO" id="GO:0009279">
    <property type="term" value="C:cell outer membrane"/>
    <property type="evidence" value="ECO:0007669"/>
    <property type="project" value="UniProtKB-SubCell"/>
</dbReference>
<dbReference type="HAMAP" id="MF_01411">
    <property type="entry name" value="LPS_assembly_LptD"/>
    <property type="match status" value="1"/>
</dbReference>
<dbReference type="PANTHER" id="PTHR30189:SF1">
    <property type="entry name" value="LPS-ASSEMBLY PROTEIN LPTD"/>
    <property type="match status" value="1"/>
</dbReference>
<gene>
    <name evidence="1 3" type="primary">lptD</name>
    <name evidence="3" type="ORF">NOG11_09310</name>
</gene>
<dbReference type="InterPro" id="IPR020889">
    <property type="entry name" value="LipoPS_assembly_LptD"/>
</dbReference>
<accession>A0A9X2RI51</accession>
<keyword evidence="4" id="KW-1185">Reference proteome</keyword>
<evidence type="ECO:0000313" key="4">
    <source>
        <dbReference type="Proteomes" id="UP001142610"/>
    </source>
</evidence>
<organism evidence="3 4">
    <name type="scientific">Parvularcula maris</name>
    <dbReference type="NCBI Taxonomy" id="2965077"/>
    <lineage>
        <taxon>Bacteria</taxon>
        <taxon>Pseudomonadati</taxon>
        <taxon>Pseudomonadota</taxon>
        <taxon>Alphaproteobacteria</taxon>
        <taxon>Parvularculales</taxon>
        <taxon>Parvularculaceae</taxon>
        <taxon>Parvularcula</taxon>
    </lineage>
</organism>
<evidence type="ECO:0000259" key="2">
    <source>
        <dbReference type="Pfam" id="PF04453"/>
    </source>
</evidence>
<comment type="similarity">
    <text evidence="1">Belongs to the LptD family.</text>
</comment>
<dbReference type="GO" id="GO:0043165">
    <property type="term" value="P:Gram-negative-bacterium-type cell outer membrane assembly"/>
    <property type="evidence" value="ECO:0007669"/>
    <property type="project" value="UniProtKB-UniRule"/>
</dbReference>
<dbReference type="PANTHER" id="PTHR30189">
    <property type="entry name" value="LPS-ASSEMBLY PROTEIN"/>
    <property type="match status" value="1"/>
</dbReference>
<protein>
    <recommendedName>
        <fullName evidence="1">LPS-assembly protein LptD</fullName>
    </recommendedName>
</protein>
<comment type="subunit">
    <text evidence="1">Component of the lipopolysaccharide transport and assembly complex.</text>
</comment>
<keyword evidence="1" id="KW-0472">Membrane</keyword>
<proteinExistence type="inferred from homology"/>
<dbReference type="RefSeq" id="WP_256619484.1">
    <property type="nucleotide sequence ID" value="NZ_JANIBC010000006.1"/>
</dbReference>
<dbReference type="Proteomes" id="UP001142610">
    <property type="component" value="Unassembled WGS sequence"/>
</dbReference>
<comment type="subcellular location">
    <subcellularLocation>
        <location evidence="1">Cell outer membrane</location>
    </subcellularLocation>
</comment>
<evidence type="ECO:0000313" key="3">
    <source>
        <dbReference type="EMBL" id="MCQ8185594.1"/>
    </source>
</evidence>
<dbReference type="InterPro" id="IPR007543">
    <property type="entry name" value="LptD_C"/>
</dbReference>
<sequence>MVLSLLFAVGAALSVQDTPPPAAVSEDDLLFTAANVDRTEDGLIVAEGDVRASAEGRFIRADRVIYDPELGLVTAEGNVVVTDETGQMYFADKAELTSDLANGIAEMFEAELAPNGTLAAATVVRRDDGTNTLRKATFTLCQVCETGLRKDRPVWQLKARRVIQDEDAKVLRFRNAFIEVLGIPTVWVPYAQLPDPSVDRATGFLPPDYRNSTRRGNEFEVPFYVAISDYQDFTFSPRYYDILGLMFKGEYRRNTYNSAAVVQAGIINPTNDLSEEAGSPDPIRWHWFSRYTRDLPADWTFEADIDGVSDRGYLLTYDIEPRGELRDRISILRPDRLDSNVSFRRKTDRSFTDVSNYVFQTLRFNEDQEFVGQALPRLRHEQYFQVPGGEVTLGGSFLSLFREDGVDSMRGSAHARYRSSYTTKSGHRFEGFAELRGDTYHYQNADQGIQVCNVQDGFFETCRLGLPRDGLEEDFSFQRFLPTVGAEWSFPLARLGENTSLIITPRVQAVAAPDRSFRDDVFNEDSQFFQFDTVTLFDYNKSAGLDLWEDGRRVNVGVETAATVGNWLTVDTLVGTQFRSEATDAFEPNTGIGEVQSDFVGAVDVRLFNNLAFDNRFRIDDDTGSFRRLESSVGGRLGRLSGGLNYLRIEDDNFETNGILDEFLIVNAALKVTRHISIAAVQAQNLDSGDSTNTEVALRLANRCSALSIRYRFDDSNVEGFEQDREIFIRFDILGFN</sequence>
<dbReference type="AlphaFoldDB" id="A0A9X2RI51"/>
<keyword evidence="1" id="KW-0732">Signal</keyword>
<comment type="caution">
    <text evidence="1">Lacks conserved residue(s) required for the propagation of feature annotation.</text>
</comment>
<dbReference type="InterPro" id="IPR050218">
    <property type="entry name" value="LptD"/>
</dbReference>
<reference evidence="3" key="1">
    <citation type="submission" date="2022-07" db="EMBL/GenBank/DDBJ databases">
        <title>Parvularcula maris sp. nov., an algicidal bacterium isolated from seawater.</title>
        <authorList>
            <person name="Li F."/>
        </authorList>
    </citation>
    <scope>NUCLEOTIDE SEQUENCE</scope>
    <source>
        <strain evidence="3">BGMRC 0090</strain>
    </source>
</reference>